<comment type="caution">
    <text evidence="2">The sequence shown here is derived from an EMBL/GenBank/DDBJ whole genome shotgun (WGS) entry which is preliminary data.</text>
</comment>
<evidence type="ECO:0000313" key="3">
    <source>
        <dbReference type="Proteomes" id="UP000178930"/>
    </source>
</evidence>
<gene>
    <name evidence="2" type="ORF">A2729_02415</name>
</gene>
<accession>A0A1G1XTB1</accession>
<feature type="region of interest" description="Disordered" evidence="1">
    <location>
        <begin position="22"/>
        <end position="59"/>
    </location>
</feature>
<evidence type="ECO:0000256" key="1">
    <source>
        <dbReference type="SAM" id="MobiDB-lite"/>
    </source>
</evidence>
<protein>
    <submittedName>
        <fullName evidence="2">Uncharacterized protein</fullName>
    </submittedName>
</protein>
<evidence type="ECO:0000313" key="2">
    <source>
        <dbReference type="EMBL" id="OGY43268.1"/>
    </source>
</evidence>
<dbReference type="Proteomes" id="UP000178930">
    <property type="component" value="Unassembled WGS sequence"/>
</dbReference>
<organism evidence="2 3">
    <name type="scientific">Candidatus Buchananbacteria bacterium RIFCSPHIGHO2_01_FULL_39_14</name>
    <dbReference type="NCBI Taxonomy" id="1797532"/>
    <lineage>
        <taxon>Bacteria</taxon>
        <taxon>Candidatus Buchananiibacteriota</taxon>
    </lineage>
</organism>
<dbReference type="AlphaFoldDB" id="A0A1G1XTB1"/>
<sequence length="59" mass="6812">MAKNKNKIFKIIWGINYPSIKNPKSKILNPKSRQSRGSSVKPGQYQNPNIKNDFLNFGY</sequence>
<reference evidence="2 3" key="1">
    <citation type="journal article" date="2016" name="Nat. Commun.">
        <title>Thousands of microbial genomes shed light on interconnected biogeochemical processes in an aquifer system.</title>
        <authorList>
            <person name="Anantharaman K."/>
            <person name="Brown C.T."/>
            <person name="Hug L.A."/>
            <person name="Sharon I."/>
            <person name="Castelle C.J."/>
            <person name="Probst A.J."/>
            <person name="Thomas B.C."/>
            <person name="Singh A."/>
            <person name="Wilkins M.J."/>
            <person name="Karaoz U."/>
            <person name="Brodie E.L."/>
            <person name="Williams K.H."/>
            <person name="Hubbard S.S."/>
            <person name="Banfield J.F."/>
        </authorList>
    </citation>
    <scope>NUCLEOTIDE SEQUENCE [LARGE SCALE GENOMIC DNA]</scope>
</reference>
<proteinExistence type="predicted"/>
<dbReference type="EMBL" id="MHIB01000039">
    <property type="protein sequence ID" value="OGY43268.1"/>
    <property type="molecule type" value="Genomic_DNA"/>
</dbReference>
<name>A0A1G1XTB1_9BACT</name>